<reference evidence="3" key="1">
    <citation type="submission" date="2022-07" db="EMBL/GenBank/DDBJ databases">
        <title>Genome Sequence of Agrocybe chaxingu.</title>
        <authorList>
            <person name="Buettner E."/>
        </authorList>
    </citation>
    <scope>NUCLEOTIDE SEQUENCE</scope>
    <source>
        <strain evidence="3">MP-N11</strain>
    </source>
</reference>
<sequence>MAFTTNGLYFYVVTNFGNFEVLLYPTWSMLAGVYLTVLSDLTVRAFFAKRVYILCGEQRFLARLLPSVIIALSLVVFAFAFGFASRGYVLKTFKGFGEISTMFYVSSVGAVTADVVIAVSLCTLLVRSRTSIKRTDSIVTFLMAFTINTGLLMSVCALACLITFNSMRFGLKSSFLTMLTSGILDVVYINSLLASLNA</sequence>
<dbReference type="OrthoDB" id="2535105at2759"/>
<organism evidence="3 4">
    <name type="scientific">Agrocybe chaxingu</name>
    <dbReference type="NCBI Taxonomy" id="84603"/>
    <lineage>
        <taxon>Eukaryota</taxon>
        <taxon>Fungi</taxon>
        <taxon>Dikarya</taxon>
        <taxon>Basidiomycota</taxon>
        <taxon>Agaricomycotina</taxon>
        <taxon>Agaricomycetes</taxon>
        <taxon>Agaricomycetidae</taxon>
        <taxon>Agaricales</taxon>
        <taxon>Agaricineae</taxon>
        <taxon>Strophariaceae</taxon>
        <taxon>Agrocybe</taxon>
    </lineage>
</organism>
<feature type="domain" description="DUF6534" evidence="2">
    <location>
        <begin position="110"/>
        <end position="198"/>
    </location>
</feature>
<evidence type="ECO:0000259" key="2">
    <source>
        <dbReference type="Pfam" id="PF20152"/>
    </source>
</evidence>
<evidence type="ECO:0000256" key="1">
    <source>
        <dbReference type="SAM" id="Phobius"/>
    </source>
</evidence>
<feature type="transmembrane region" description="Helical" evidence="1">
    <location>
        <begin position="176"/>
        <end position="196"/>
    </location>
</feature>
<evidence type="ECO:0000313" key="3">
    <source>
        <dbReference type="EMBL" id="KAJ3509116.1"/>
    </source>
</evidence>
<protein>
    <recommendedName>
        <fullName evidence="2">DUF6534 domain-containing protein</fullName>
    </recommendedName>
</protein>
<dbReference type="AlphaFoldDB" id="A0A9W8K1C4"/>
<feature type="transmembrane region" description="Helical" evidence="1">
    <location>
        <begin position="60"/>
        <end position="83"/>
    </location>
</feature>
<dbReference type="PANTHER" id="PTHR40465:SF1">
    <property type="entry name" value="DUF6534 DOMAIN-CONTAINING PROTEIN"/>
    <property type="match status" value="1"/>
</dbReference>
<feature type="transmembrane region" description="Helical" evidence="1">
    <location>
        <begin position="27"/>
        <end position="48"/>
    </location>
</feature>
<keyword evidence="4" id="KW-1185">Reference proteome</keyword>
<dbReference type="Proteomes" id="UP001148786">
    <property type="component" value="Unassembled WGS sequence"/>
</dbReference>
<gene>
    <name evidence="3" type="ORF">NLJ89_g5388</name>
</gene>
<keyword evidence="1" id="KW-1133">Transmembrane helix</keyword>
<name>A0A9W8K1C4_9AGAR</name>
<keyword evidence="1" id="KW-0472">Membrane</keyword>
<accession>A0A9W8K1C4</accession>
<dbReference type="EMBL" id="JANKHO010000504">
    <property type="protein sequence ID" value="KAJ3509116.1"/>
    <property type="molecule type" value="Genomic_DNA"/>
</dbReference>
<dbReference type="PANTHER" id="PTHR40465">
    <property type="entry name" value="CHROMOSOME 1, WHOLE GENOME SHOTGUN SEQUENCE"/>
    <property type="match status" value="1"/>
</dbReference>
<evidence type="ECO:0000313" key="4">
    <source>
        <dbReference type="Proteomes" id="UP001148786"/>
    </source>
</evidence>
<dbReference type="InterPro" id="IPR045339">
    <property type="entry name" value="DUF6534"/>
</dbReference>
<keyword evidence="1" id="KW-0812">Transmembrane</keyword>
<feature type="transmembrane region" description="Helical" evidence="1">
    <location>
        <begin position="138"/>
        <end position="164"/>
    </location>
</feature>
<feature type="transmembrane region" description="Helical" evidence="1">
    <location>
        <begin position="103"/>
        <end position="126"/>
    </location>
</feature>
<comment type="caution">
    <text evidence="3">The sequence shown here is derived from an EMBL/GenBank/DDBJ whole genome shotgun (WGS) entry which is preliminary data.</text>
</comment>
<proteinExistence type="predicted"/>
<dbReference type="Pfam" id="PF20152">
    <property type="entry name" value="DUF6534"/>
    <property type="match status" value="1"/>
</dbReference>